<keyword evidence="3" id="KW-0548">Nucleotidyltransferase</keyword>
<name>A0A7G3W8S1_9VIRU</name>
<dbReference type="EMBL" id="MK231017">
    <property type="protein sequence ID" value="QED42896.1"/>
    <property type="molecule type" value="Genomic_RNA"/>
</dbReference>
<evidence type="ECO:0000256" key="4">
    <source>
        <dbReference type="SAM" id="MobiDB-lite"/>
    </source>
</evidence>
<protein>
    <submittedName>
        <fullName evidence="5">Putative RdRp</fullName>
    </submittedName>
</protein>
<organism evidence="5">
    <name type="scientific">Leucoagaricus ourmiavirus F</name>
    <dbReference type="NCBI Taxonomy" id="2593998"/>
    <lineage>
        <taxon>Viruses</taxon>
        <taxon>Riboviria</taxon>
        <taxon>Orthornavirae</taxon>
        <taxon>Lenarviricota</taxon>
        <taxon>Miaviricetes</taxon>
        <taxon>Ourlivirales</taxon>
        <taxon>Botourmiaviridae</taxon>
        <taxon>Ourmiavirus</taxon>
    </lineage>
</organism>
<keyword evidence="2" id="KW-0808">Transferase</keyword>
<feature type="region of interest" description="Disordered" evidence="4">
    <location>
        <begin position="611"/>
        <end position="633"/>
    </location>
</feature>
<keyword evidence="1" id="KW-0696">RNA-directed RNA polymerase</keyword>
<proteinExistence type="predicted"/>
<evidence type="ECO:0000256" key="3">
    <source>
        <dbReference type="ARBA" id="ARBA00022695"/>
    </source>
</evidence>
<evidence type="ECO:0000256" key="2">
    <source>
        <dbReference type="ARBA" id="ARBA00022679"/>
    </source>
</evidence>
<evidence type="ECO:0000256" key="1">
    <source>
        <dbReference type="ARBA" id="ARBA00022484"/>
    </source>
</evidence>
<dbReference type="InterPro" id="IPR043502">
    <property type="entry name" value="DNA/RNA_pol_sf"/>
</dbReference>
<dbReference type="GO" id="GO:0003968">
    <property type="term" value="F:RNA-directed RNA polymerase activity"/>
    <property type="evidence" value="ECO:0007669"/>
    <property type="project" value="UniProtKB-KW"/>
</dbReference>
<dbReference type="SUPFAM" id="SSF56672">
    <property type="entry name" value="DNA/RNA polymerases"/>
    <property type="match status" value="1"/>
</dbReference>
<reference evidence="5" key="1">
    <citation type="submission" date="2018-11" db="EMBL/GenBank/DDBJ databases">
        <authorList>
            <person name="Jo Y."/>
            <person name="Cho W.K."/>
        </authorList>
    </citation>
    <scope>NUCLEOTIDE SEQUENCE</scope>
    <source>
        <strain evidence="5">Won</strain>
    </source>
</reference>
<sequence>MERTKNKSEDVSLAPAKAVPMLWAKIRSSLRKVGCEGSLPSWLPSKGWLAENLKKVAEKERESTGSGVRRQNRELTGAASGFLFRKVIPGTVTKAQAEDAYLRSLGEKHRHKCGSDCRWKSDVRRKVEDLFPIGWDSRYEEYVERAYVGKSACLEVNAKKGGIRSWLAEQEFEEFWQGAWGEGEEFEEYAELCRLGGEERSVKVLLDDGKTRTVTVSSGKQLWLQPLHQLLYDHLAREKWLVRGEVTRKQLERMAKGHGVMVSGDYEAATDNFCPEHSRWLMELISTRCRYVPDGVLKLAESRFVGGFLIGKAGSAMRCKGQMMGDYLSFPFLCLVNYLTAWRALGENRTLMINGDDIAFRAPNDRIRRWEELVEEGGLVLSKGKTLKSDWMFSLNSMFWVQSGSRMKKLRVVRAKTFLKESERGMWARLDEVTKGWSGRSKEIMCRSFLEWRAHQKKNWTPVEGGIVELVRRTGAKGGVWKRSVPAKVRSKIVDMYERCALEGERGGGRVFEEGDPRSLYEMRPLEYWEEREPGGRFDWPGLYHGYQKGKMKEKKVIYFKPLEIVVKLKGFKRGRPIRVQKVKKRRDMGWIKIENPEHGIPAVINGEESNECGDRQGSVHAEGSSVPPWAAV</sequence>
<evidence type="ECO:0000313" key="5">
    <source>
        <dbReference type="EMBL" id="QED42896.1"/>
    </source>
</evidence>
<accession>A0A7G3W8S1</accession>